<dbReference type="PANTHER" id="PTHR30329">
    <property type="entry name" value="STATOR ELEMENT OF FLAGELLAR MOTOR COMPLEX"/>
    <property type="match status" value="1"/>
</dbReference>
<dbReference type="Gene3D" id="3.30.1330.60">
    <property type="entry name" value="OmpA-like domain"/>
    <property type="match status" value="1"/>
</dbReference>
<evidence type="ECO:0000256" key="1">
    <source>
        <dbReference type="PROSITE-ProRule" id="PRU00473"/>
    </source>
</evidence>
<keyword evidence="3" id="KW-0812">Transmembrane</keyword>
<evidence type="ECO:0000256" key="2">
    <source>
        <dbReference type="SAM" id="Coils"/>
    </source>
</evidence>
<dbReference type="AlphaFoldDB" id="A0A2T4ZGQ6"/>
<keyword evidence="1 3" id="KW-0472">Membrane</keyword>
<dbReference type="NCBIfam" id="NF006543">
    <property type="entry name" value="PRK09039.1-2"/>
    <property type="match status" value="1"/>
</dbReference>
<accession>A0A2T4ZGQ6</accession>
<dbReference type="SUPFAM" id="SSF103088">
    <property type="entry name" value="OmpA-like"/>
    <property type="match status" value="1"/>
</dbReference>
<dbReference type="PANTHER" id="PTHR30329:SF21">
    <property type="entry name" value="LIPOPROTEIN YIAD-RELATED"/>
    <property type="match status" value="1"/>
</dbReference>
<organism evidence="5 6">
    <name type="scientific">Phreatobacter oligotrophus</name>
    <dbReference type="NCBI Taxonomy" id="1122261"/>
    <lineage>
        <taxon>Bacteria</taxon>
        <taxon>Pseudomonadati</taxon>
        <taxon>Pseudomonadota</taxon>
        <taxon>Alphaproteobacteria</taxon>
        <taxon>Hyphomicrobiales</taxon>
        <taxon>Phreatobacteraceae</taxon>
        <taxon>Phreatobacter</taxon>
    </lineage>
</organism>
<sequence>MALSRSRRGERGIDYWPGFVDALSTFLLAIIFMLSVFMLAQYFLSREIAGKDETMVRLQRQIAELGDLLQLERGQRQTLQEGLAAITATLGTSDAERRRLQGLLDEAQGQAGSAVGRATTLEQQLAEQRRNSQAAIAQIELLNQQIAALRRQLAALEEALGASEARDRDAQSRITDLGRRLNLALAQRVQELSRYRSEFFGRLREILAERSDIRVVGDRFVFGSEVFFGSSQAEIEPGGRAELDKLAAALLQLEKDIPTDIPWVLRVDGHTDARPIQGGRFRSNWELSASRSIAVVQYLISRGIPPQRLVAAGFGEFQPIDQGDSPEALARNRRIELRLTDR</sequence>
<feature type="transmembrane region" description="Helical" evidence="3">
    <location>
        <begin position="20"/>
        <end position="44"/>
    </location>
</feature>
<evidence type="ECO:0000313" key="5">
    <source>
        <dbReference type="EMBL" id="PTM61102.1"/>
    </source>
</evidence>
<dbReference type="EMBL" id="PZZL01000002">
    <property type="protein sequence ID" value="PTM61102.1"/>
    <property type="molecule type" value="Genomic_DNA"/>
</dbReference>
<dbReference type="InterPro" id="IPR050330">
    <property type="entry name" value="Bact_OuterMem_StrucFunc"/>
</dbReference>
<keyword evidence="3" id="KW-1133">Transmembrane helix</keyword>
<feature type="domain" description="OmpA-like" evidence="4">
    <location>
        <begin position="216"/>
        <end position="342"/>
    </location>
</feature>
<dbReference type="InterPro" id="IPR036737">
    <property type="entry name" value="OmpA-like_sf"/>
</dbReference>
<comment type="caution">
    <text evidence="5">The sequence shown here is derived from an EMBL/GenBank/DDBJ whole genome shotgun (WGS) entry which is preliminary data.</text>
</comment>
<dbReference type="CDD" id="cd07185">
    <property type="entry name" value="OmpA_C-like"/>
    <property type="match status" value="1"/>
</dbReference>
<dbReference type="OrthoDB" id="9815217at2"/>
<dbReference type="NCBIfam" id="NF006545">
    <property type="entry name" value="PRK09039.1-4"/>
    <property type="match status" value="1"/>
</dbReference>
<keyword evidence="6" id="KW-1185">Reference proteome</keyword>
<protein>
    <submittedName>
        <fullName evidence="5">Chemotaxis protein MotB</fullName>
    </submittedName>
</protein>
<feature type="coiled-coil region" evidence="2">
    <location>
        <begin position="118"/>
        <end position="166"/>
    </location>
</feature>
<dbReference type="RefSeq" id="WP_108175018.1">
    <property type="nucleotide sequence ID" value="NZ_PZZL01000002.1"/>
</dbReference>
<proteinExistence type="predicted"/>
<dbReference type="Proteomes" id="UP000241808">
    <property type="component" value="Unassembled WGS sequence"/>
</dbReference>
<evidence type="ECO:0000256" key="3">
    <source>
        <dbReference type="SAM" id="Phobius"/>
    </source>
</evidence>
<dbReference type="Pfam" id="PF00691">
    <property type="entry name" value="OmpA"/>
    <property type="match status" value="1"/>
</dbReference>
<gene>
    <name evidence="5" type="ORF">C8P69_102488</name>
</gene>
<dbReference type="NCBIfam" id="NF006544">
    <property type="entry name" value="PRK09039.1-3"/>
    <property type="match status" value="1"/>
</dbReference>
<evidence type="ECO:0000313" key="6">
    <source>
        <dbReference type="Proteomes" id="UP000241808"/>
    </source>
</evidence>
<dbReference type="PROSITE" id="PS51123">
    <property type="entry name" value="OMPA_2"/>
    <property type="match status" value="1"/>
</dbReference>
<dbReference type="GO" id="GO:0016020">
    <property type="term" value="C:membrane"/>
    <property type="evidence" value="ECO:0007669"/>
    <property type="project" value="UniProtKB-UniRule"/>
</dbReference>
<keyword evidence="2" id="KW-0175">Coiled coil</keyword>
<name>A0A2T4ZGQ6_9HYPH</name>
<reference evidence="5 6" key="1">
    <citation type="submission" date="2018-04" db="EMBL/GenBank/DDBJ databases">
        <title>Genomic Encyclopedia of Archaeal and Bacterial Type Strains, Phase II (KMG-II): from individual species to whole genera.</title>
        <authorList>
            <person name="Goeker M."/>
        </authorList>
    </citation>
    <scope>NUCLEOTIDE SEQUENCE [LARGE SCALE GENOMIC DNA]</scope>
    <source>
        <strain evidence="5 6">DSM 25521</strain>
    </source>
</reference>
<evidence type="ECO:0000259" key="4">
    <source>
        <dbReference type="PROSITE" id="PS51123"/>
    </source>
</evidence>
<dbReference type="InterPro" id="IPR006665">
    <property type="entry name" value="OmpA-like"/>
</dbReference>
<dbReference type="Gene3D" id="1.10.287.1490">
    <property type="match status" value="1"/>
</dbReference>